<evidence type="ECO:0000313" key="1">
    <source>
        <dbReference type="EMBL" id="MBX02914.1"/>
    </source>
</evidence>
<dbReference type="EMBL" id="GGEC01022430">
    <property type="protein sequence ID" value="MBX02914.1"/>
    <property type="molecule type" value="Transcribed_RNA"/>
</dbReference>
<protein>
    <submittedName>
        <fullName evidence="1">Uncharacterized protein</fullName>
    </submittedName>
</protein>
<accession>A0A2P2KB23</accession>
<sequence>MTTSLWSDQVRLRAKYLRCNIFYPCLSWVSPYQTSPMTVGSK</sequence>
<reference evidence="1" key="1">
    <citation type="submission" date="2018-02" db="EMBL/GenBank/DDBJ databases">
        <title>Rhizophora mucronata_Transcriptome.</title>
        <authorList>
            <person name="Meera S.P."/>
            <person name="Sreeshan A."/>
            <person name="Augustine A."/>
        </authorList>
    </citation>
    <scope>NUCLEOTIDE SEQUENCE</scope>
    <source>
        <tissue evidence="1">Leaf</tissue>
    </source>
</reference>
<name>A0A2P2KB23_RHIMU</name>
<dbReference type="AlphaFoldDB" id="A0A2P2KB23"/>
<organism evidence="1">
    <name type="scientific">Rhizophora mucronata</name>
    <name type="common">Asiatic mangrove</name>
    <dbReference type="NCBI Taxonomy" id="61149"/>
    <lineage>
        <taxon>Eukaryota</taxon>
        <taxon>Viridiplantae</taxon>
        <taxon>Streptophyta</taxon>
        <taxon>Embryophyta</taxon>
        <taxon>Tracheophyta</taxon>
        <taxon>Spermatophyta</taxon>
        <taxon>Magnoliopsida</taxon>
        <taxon>eudicotyledons</taxon>
        <taxon>Gunneridae</taxon>
        <taxon>Pentapetalae</taxon>
        <taxon>rosids</taxon>
        <taxon>fabids</taxon>
        <taxon>Malpighiales</taxon>
        <taxon>Rhizophoraceae</taxon>
        <taxon>Rhizophora</taxon>
    </lineage>
</organism>
<proteinExistence type="predicted"/>